<comment type="caution">
    <text evidence="3">The sequence shown here is derived from an EMBL/GenBank/DDBJ whole genome shotgun (WGS) entry which is preliminary data.</text>
</comment>
<keyword evidence="2" id="KW-0812">Transmembrane</keyword>
<keyword evidence="2" id="KW-1133">Transmembrane helix</keyword>
<dbReference type="RefSeq" id="WP_324766006.1">
    <property type="nucleotide sequence ID" value="NZ_BAAATS010000002.1"/>
</dbReference>
<proteinExistence type="predicted"/>
<evidence type="ECO:0008006" key="5">
    <source>
        <dbReference type="Google" id="ProtNLM"/>
    </source>
</evidence>
<keyword evidence="2" id="KW-0472">Membrane</keyword>
<reference evidence="3 4" key="1">
    <citation type="submission" date="2022-10" db="EMBL/GenBank/DDBJ databases">
        <authorList>
            <person name="Xie J."/>
            <person name="Shen N."/>
        </authorList>
    </citation>
    <scope>NUCLEOTIDE SEQUENCE [LARGE SCALE GENOMIC DNA]</scope>
    <source>
        <strain evidence="3 4">DSM 41681</strain>
    </source>
</reference>
<name>A0ABU6C5E4_9ACTN</name>
<dbReference type="Proteomes" id="UP001352223">
    <property type="component" value="Unassembled WGS sequence"/>
</dbReference>
<feature type="compositionally biased region" description="Polar residues" evidence="1">
    <location>
        <begin position="1"/>
        <end position="21"/>
    </location>
</feature>
<evidence type="ECO:0000256" key="2">
    <source>
        <dbReference type="SAM" id="Phobius"/>
    </source>
</evidence>
<evidence type="ECO:0000313" key="3">
    <source>
        <dbReference type="EMBL" id="MEB3959030.1"/>
    </source>
</evidence>
<dbReference type="EMBL" id="JAOZYB010000002">
    <property type="protein sequence ID" value="MEB3959030.1"/>
    <property type="molecule type" value="Genomic_DNA"/>
</dbReference>
<protein>
    <recommendedName>
        <fullName evidence="5">Gram-positive cocci surface proteins LPxTG domain-containing protein</fullName>
    </recommendedName>
</protein>
<gene>
    <name evidence="3" type="ORF">OKJ48_01970</name>
</gene>
<accession>A0ABU6C5E4</accession>
<organism evidence="3 4">
    <name type="scientific">Streptomyces kunmingensis</name>
    <dbReference type="NCBI Taxonomy" id="68225"/>
    <lineage>
        <taxon>Bacteria</taxon>
        <taxon>Bacillati</taxon>
        <taxon>Actinomycetota</taxon>
        <taxon>Actinomycetes</taxon>
        <taxon>Kitasatosporales</taxon>
        <taxon>Streptomycetaceae</taxon>
        <taxon>Streptomyces</taxon>
    </lineage>
</organism>
<keyword evidence="4" id="KW-1185">Reference proteome</keyword>
<evidence type="ECO:0000313" key="4">
    <source>
        <dbReference type="Proteomes" id="UP001352223"/>
    </source>
</evidence>
<feature type="transmembrane region" description="Helical" evidence="2">
    <location>
        <begin position="86"/>
        <end position="107"/>
    </location>
</feature>
<feature type="region of interest" description="Disordered" evidence="1">
    <location>
        <begin position="1"/>
        <end position="82"/>
    </location>
</feature>
<evidence type="ECO:0000256" key="1">
    <source>
        <dbReference type="SAM" id="MobiDB-lite"/>
    </source>
</evidence>
<sequence>MVADTPRTNCEDGSSDPNCGTTPVIDKKRPASAAPPQSPKPPTPPRHEQGGPAPAPPHSPAASHSPSPSPSPGAELAESGSDHSQALLYGGLAVSLCGLGALALAAVRSRRR</sequence>